<dbReference type="EMBL" id="CP012752">
    <property type="protein sequence ID" value="ALG05735.1"/>
    <property type="molecule type" value="Genomic_DNA"/>
</dbReference>
<feature type="chain" id="PRO_5038422347" evidence="1">
    <location>
        <begin position="26"/>
        <end position="295"/>
    </location>
</feature>
<dbReference type="PANTHER" id="PTHR43433:SF5">
    <property type="entry name" value="AB HYDROLASE-1 DOMAIN-CONTAINING PROTEIN"/>
    <property type="match status" value="1"/>
</dbReference>
<dbReference type="KEGG" id="kphy:AOZ06_01275"/>
<evidence type="ECO:0000256" key="1">
    <source>
        <dbReference type="SAM" id="SignalP"/>
    </source>
</evidence>
<reference evidence="3 4" key="1">
    <citation type="submission" date="2015-07" db="EMBL/GenBank/DDBJ databases">
        <title>Genome sequencing of Kibdelosporangium phytohabitans.</title>
        <authorList>
            <person name="Qin S."/>
            <person name="Xing K."/>
        </authorList>
    </citation>
    <scope>NUCLEOTIDE SEQUENCE [LARGE SCALE GENOMIC DNA]</scope>
    <source>
        <strain evidence="3 4">KLBMP1111</strain>
    </source>
</reference>
<dbReference type="RefSeq" id="WP_054287715.1">
    <property type="nucleotide sequence ID" value="NZ_CP012752.1"/>
</dbReference>
<accession>A0A0N7F2G1</accession>
<feature type="domain" description="AB hydrolase-1" evidence="2">
    <location>
        <begin position="56"/>
        <end position="187"/>
    </location>
</feature>
<dbReference type="GO" id="GO:0016787">
    <property type="term" value="F:hydrolase activity"/>
    <property type="evidence" value="ECO:0007669"/>
    <property type="project" value="UniProtKB-KW"/>
</dbReference>
<protein>
    <submittedName>
        <fullName evidence="3">Alpha/beta hydrolase</fullName>
    </submittedName>
</protein>
<proteinExistence type="predicted"/>
<evidence type="ECO:0000313" key="4">
    <source>
        <dbReference type="Proteomes" id="UP000063699"/>
    </source>
</evidence>
<keyword evidence="4" id="KW-1185">Reference proteome</keyword>
<dbReference type="InterPro" id="IPR029058">
    <property type="entry name" value="AB_hydrolase_fold"/>
</dbReference>
<dbReference type="SUPFAM" id="SSF53474">
    <property type="entry name" value="alpha/beta-Hydrolases"/>
    <property type="match status" value="1"/>
</dbReference>
<name>A0A0N7F2G1_9PSEU</name>
<organism evidence="3 4">
    <name type="scientific">Kibdelosporangium phytohabitans</name>
    <dbReference type="NCBI Taxonomy" id="860235"/>
    <lineage>
        <taxon>Bacteria</taxon>
        <taxon>Bacillati</taxon>
        <taxon>Actinomycetota</taxon>
        <taxon>Actinomycetes</taxon>
        <taxon>Pseudonocardiales</taxon>
        <taxon>Pseudonocardiaceae</taxon>
        <taxon>Kibdelosporangium</taxon>
    </lineage>
</organism>
<dbReference type="OrthoDB" id="495620at2"/>
<dbReference type="Gene3D" id="3.40.50.1820">
    <property type="entry name" value="alpha/beta hydrolase"/>
    <property type="match status" value="1"/>
</dbReference>
<dbReference type="STRING" id="860235.AOZ06_01275"/>
<dbReference type="AlphaFoldDB" id="A0A0N7F2G1"/>
<dbReference type="InterPro" id="IPR050471">
    <property type="entry name" value="AB_hydrolase"/>
</dbReference>
<dbReference type="PRINTS" id="PR00111">
    <property type="entry name" value="ABHYDROLASE"/>
</dbReference>
<dbReference type="InterPro" id="IPR000073">
    <property type="entry name" value="AB_hydrolase_1"/>
</dbReference>
<evidence type="ECO:0000313" key="3">
    <source>
        <dbReference type="EMBL" id="ALG05735.1"/>
    </source>
</evidence>
<dbReference type="PANTHER" id="PTHR43433">
    <property type="entry name" value="HYDROLASE, ALPHA/BETA FOLD FAMILY PROTEIN"/>
    <property type="match status" value="1"/>
</dbReference>
<feature type="signal peptide" evidence="1">
    <location>
        <begin position="1"/>
        <end position="25"/>
    </location>
</feature>
<dbReference type="Pfam" id="PF00561">
    <property type="entry name" value="Abhydrolase_1"/>
    <property type="match status" value="1"/>
</dbReference>
<keyword evidence="3" id="KW-0378">Hydrolase</keyword>
<sequence length="295" mass="31621">MKKIAAAVITALTGAVLTISPAAHGDAEPAGGRGHYADVNGLRMYYEVHGKDRGKPPVVLIHGAFSATGTSWDELIGGIAKTRKVISVEQQGHGHTADIVNRPLRLDQMAKDTADLLGKIGVRKADVWGYSMGAGVAMQMAVHHPDKVNKLVFMSATINNTGFHPGHLEMMDQIQPENLYGTPFHDEYKRINPRPENFDLLVTKIKDMVRATPAVPDNAIKALRAPVLTIIGDSDIVRPEHAVELFRLTGGGVNGDIAGLPSSELAVLPGTTHITTAHHQALTTLVPTFLDRPAA</sequence>
<keyword evidence="1" id="KW-0732">Signal</keyword>
<evidence type="ECO:0000259" key="2">
    <source>
        <dbReference type="Pfam" id="PF00561"/>
    </source>
</evidence>
<dbReference type="Proteomes" id="UP000063699">
    <property type="component" value="Chromosome"/>
</dbReference>
<gene>
    <name evidence="3" type="ORF">AOZ06_01275</name>
</gene>